<dbReference type="GO" id="GO:0003877">
    <property type="term" value="F:ATP:ADP adenylyltransferase activity"/>
    <property type="evidence" value="ECO:0007669"/>
    <property type="project" value="InterPro"/>
</dbReference>
<accession>A0A4Z0FBX7</accession>
<dbReference type="EMBL" id="SRIO01000004">
    <property type="protein sequence ID" value="TFZ83232.1"/>
    <property type="molecule type" value="Genomic_DNA"/>
</dbReference>
<protein>
    <recommendedName>
        <fullName evidence="1">ATP adenylyltransferase C-terminal domain-containing protein</fullName>
    </recommendedName>
</protein>
<evidence type="ECO:0000313" key="2">
    <source>
        <dbReference type="EMBL" id="TFZ83232.1"/>
    </source>
</evidence>
<dbReference type="AlphaFoldDB" id="A0A4Z0FBX7"/>
<comment type="caution">
    <text evidence="2">The sequence shown here is derived from an EMBL/GenBank/DDBJ whole genome shotgun (WGS) entry which is preliminary data.</text>
</comment>
<evidence type="ECO:0000259" key="1">
    <source>
        <dbReference type="Pfam" id="PF09830"/>
    </source>
</evidence>
<sequence>MQTGSSAWWMAVDRARERAEAANLLASPATLISCPGHDGPYLIAWRDARPGVGAAVPPIMMDSCLQQGLHRVALLRRPLLKGQMRLARRQPCVRQGGLDAEDFTMLWRCLQGRDVLAFVPARSGDVPRTVDIVPLPLHPEIALPASKALIQADLRSQFGVVPGWAFPHRVAAVSPEWLAQPEQGGRIAWVLYLRMRRALQGKRGDRDFHMLVTRRWMWLVPCPIGAALEYAGVVAVRTTEQWERMMQSGPWSALSAIAEEASLCG</sequence>
<dbReference type="Pfam" id="PF09830">
    <property type="entry name" value="ATP_transf"/>
    <property type="match status" value="1"/>
</dbReference>
<evidence type="ECO:0000313" key="3">
    <source>
        <dbReference type="Proteomes" id="UP000297890"/>
    </source>
</evidence>
<dbReference type="InterPro" id="IPR019200">
    <property type="entry name" value="ATP_adenylylTrfase_C"/>
</dbReference>
<gene>
    <name evidence="2" type="ORF">E4680_04045</name>
</gene>
<dbReference type="Proteomes" id="UP000297890">
    <property type="component" value="Unassembled WGS sequence"/>
</dbReference>
<proteinExistence type="predicted"/>
<dbReference type="OrthoDB" id="421767at2"/>
<dbReference type="RefSeq" id="WP_135281112.1">
    <property type="nucleotide sequence ID" value="NZ_SRIO01000004.1"/>
</dbReference>
<reference evidence="2 3" key="1">
    <citation type="journal article" date="2019" name="ISME J.">
        <title>Candidatus Macondimonas diazotrophica, a novel gammaproteobacterial genus dominating crude-oil-contaminated coastal sediments.</title>
        <authorList>
            <person name="Karthikeyan S."/>
            <person name="Konstantinidis K."/>
        </authorList>
    </citation>
    <scope>NUCLEOTIDE SEQUENCE [LARGE SCALE GENOMIC DNA]</scope>
    <source>
        <strain evidence="2 3">KTK01</strain>
    </source>
</reference>
<organism evidence="2 3">
    <name type="scientific">Candidatus Macondimonas diazotrophica</name>
    <dbReference type="NCBI Taxonomy" id="2305248"/>
    <lineage>
        <taxon>Bacteria</taxon>
        <taxon>Pseudomonadati</taxon>
        <taxon>Pseudomonadota</taxon>
        <taxon>Gammaproteobacteria</taxon>
        <taxon>Chromatiales</taxon>
        <taxon>Ectothiorhodospiraceae</taxon>
        <taxon>Candidatus Macondimonas</taxon>
    </lineage>
</organism>
<name>A0A4Z0FBX7_9GAMM</name>
<keyword evidence="3" id="KW-1185">Reference proteome</keyword>
<feature type="domain" description="ATP adenylyltransferase C-terminal" evidence="1">
    <location>
        <begin position="173"/>
        <end position="257"/>
    </location>
</feature>